<dbReference type="SMART" id="SM00034">
    <property type="entry name" value="CLECT"/>
    <property type="match status" value="1"/>
</dbReference>
<name>A0A667XB49_9TELE</name>
<keyword evidence="3" id="KW-1185">Reference proteome</keyword>
<reference evidence="2" key="1">
    <citation type="submission" date="2019-06" db="EMBL/GenBank/DDBJ databases">
        <authorList>
            <consortium name="Wellcome Sanger Institute Data Sharing"/>
        </authorList>
    </citation>
    <scope>NUCLEOTIDE SEQUENCE [LARGE SCALE GENOMIC DNA]</scope>
</reference>
<sequence length="119" mass="13827">ANCPPLPPFSGLTETFHHIKTTMTWAEAQSYCRQHYTDLASVRNQTENQKIQDLIPTGGNAWIGLFRDSWKWSDGSNSPFSNWNHEQNQPDNMFEKEACVVARFKESGRKCNFTFFFFL</sequence>
<dbReference type="PANTHER" id="PTHR45784:SF3">
    <property type="entry name" value="C-TYPE LECTIN DOMAIN FAMILY 4 MEMBER K-LIKE-RELATED"/>
    <property type="match status" value="1"/>
</dbReference>
<organism evidence="2 3">
    <name type="scientific">Myripristis murdjan</name>
    <name type="common">pinecone soldierfish</name>
    <dbReference type="NCBI Taxonomy" id="586833"/>
    <lineage>
        <taxon>Eukaryota</taxon>
        <taxon>Metazoa</taxon>
        <taxon>Chordata</taxon>
        <taxon>Craniata</taxon>
        <taxon>Vertebrata</taxon>
        <taxon>Euteleostomi</taxon>
        <taxon>Actinopterygii</taxon>
        <taxon>Neopterygii</taxon>
        <taxon>Teleostei</taxon>
        <taxon>Neoteleostei</taxon>
        <taxon>Acanthomorphata</taxon>
        <taxon>Holocentriformes</taxon>
        <taxon>Holocentridae</taxon>
        <taxon>Myripristis</taxon>
    </lineage>
</organism>
<feature type="domain" description="C-type lectin" evidence="1">
    <location>
        <begin position="16"/>
        <end position="119"/>
    </location>
</feature>
<reference evidence="2" key="3">
    <citation type="submission" date="2025-09" db="UniProtKB">
        <authorList>
            <consortium name="Ensembl"/>
        </authorList>
    </citation>
    <scope>IDENTIFICATION</scope>
</reference>
<evidence type="ECO:0000313" key="3">
    <source>
        <dbReference type="Proteomes" id="UP000472263"/>
    </source>
</evidence>
<proteinExistence type="predicted"/>
<protein>
    <recommendedName>
        <fullName evidence="1">C-type lectin domain-containing protein</fullName>
    </recommendedName>
</protein>
<dbReference type="PANTHER" id="PTHR45784">
    <property type="entry name" value="C-TYPE LECTIN DOMAIN FAMILY 20 MEMBER A-RELATED"/>
    <property type="match status" value="1"/>
</dbReference>
<dbReference type="Gene3D" id="3.10.100.10">
    <property type="entry name" value="Mannose-Binding Protein A, subunit A"/>
    <property type="match status" value="1"/>
</dbReference>
<evidence type="ECO:0000313" key="2">
    <source>
        <dbReference type="Ensembl" id="ENSMMDP00005012462.1"/>
    </source>
</evidence>
<dbReference type="SUPFAM" id="SSF56436">
    <property type="entry name" value="C-type lectin-like"/>
    <property type="match status" value="1"/>
</dbReference>
<dbReference type="InterPro" id="IPR016186">
    <property type="entry name" value="C-type_lectin-like/link_sf"/>
</dbReference>
<dbReference type="AlphaFoldDB" id="A0A667XB49"/>
<accession>A0A667XB49</accession>
<dbReference type="InParanoid" id="A0A667XB49"/>
<dbReference type="InterPro" id="IPR001304">
    <property type="entry name" value="C-type_lectin-like"/>
</dbReference>
<dbReference type="InterPro" id="IPR016187">
    <property type="entry name" value="CTDL_fold"/>
</dbReference>
<dbReference type="Ensembl" id="ENSMMDT00005012826.1">
    <property type="protein sequence ID" value="ENSMMDP00005012462.1"/>
    <property type="gene ID" value="ENSMMDG00005006556.1"/>
</dbReference>
<reference evidence="2" key="2">
    <citation type="submission" date="2025-08" db="UniProtKB">
        <authorList>
            <consortium name="Ensembl"/>
        </authorList>
    </citation>
    <scope>IDENTIFICATION</scope>
</reference>
<dbReference type="Proteomes" id="UP000472263">
    <property type="component" value="Chromosome 7"/>
</dbReference>
<dbReference type="FunCoup" id="A0A667XB49">
    <property type="interactions" value="13"/>
</dbReference>
<dbReference type="PROSITE" id="PS50041">
    <property type="entry name" value="C_TYPE_LECTIN_2"/>
    <property type="match status" value="1"/>
</dbReference>
<evidence type="ECO:0000259" key="1">
    <source>
        <dbReference type="PROSITE" id="PS50041"/>
    </source>
</evidence>
<dbReference type="GeneTree" id="ENSGT01100000263473"/>
<dbReference type="Pfam" id="PF00059">
    <property type="entry name" value="Lectin_C"/>
    <property type="match status" value="1"/>
</dbReference>